<feature type="compositionally biased region" description="Basic residues" evidence="1">
    <location>
        <begin position="20"/>
        <end position="39"/>
    </location>
</feature>
<gene>
    <name evidence="2" type="ORF">T05_9046</name>
</gene>
<feature type="region of interest" description="Disordered" evidence="1">
    <location>
        <begin position="1"/>
        <end position="46"/>
    </location>
</feature>
<evidence type="ECO:0000313" key="2">
    <source>
        <dbReference type="EMBL" id="KRX39722.1"/>
    </source>
</evidence>
<proteinExistence type="predicted"/>
<evidence type="ECO:0000313" key="3">
    <source>
        <dbReference type="Proteomes" id="UP000055048"/>
    </source>
</evidence>
<comment type="caution">
    <text evidence="2">The sequence shown here is derived from an EMBL/GenBank/DDBJ whole genome shotgun (WGS) entry which is preliminary data.</text>
</comment>
<evidence type="ECO:0000256" key="1">
    <source>
        <dbReference type="SAM" id="MobiDB-lite"/>
    </source>
</evidence>
<sequence length="94" mass="10593">MSTTTPPHSLLLSSSSSRNIKTRKPRKERKQKKAKKKNSTRPPQFRSTNRLYKYAAQISCLAAVFVKFPVKIALIIINGVCRSEFTPTTATVLQ</sequence>
<accession>A0A0V0TL16</accession>
<name>A0A0V0TL16_9BILA</name>
<dbReference type="Proteomes" id="UP000055048">
    <property type="component" value="Unassembled WGS sequence"/>
</dbReference>
<organism evidence="2 3">
    <name type="scientific">Trichinella murrelli</name>
    <dbReference type="NCBI Taxonomy" id="144512"/>
    <lineage>
        <taxon>Eukaryota</taxon>
        <taxon>Metazoa</taxon>
        <taxon>Ecdysozoa</taxon>
        <taxon>Nematoda</taxon>
        <taxon>Enoplea</taxon>
        <taxon>Dorylaimia</taxon>
        <taxon>Trichinellida</taxon>
        <taxon>Trichinellidae</taxon>
        <taxon>Trichinella</taxon>
    </lineage>
</organism>
<dbReference type="EMBL" id="JYDJ01000224">
    <property type="protein sequence ID" value="KRX39722.1"/>
    <property type="molecule type" value="Genomic_DNA"/>
</dbReference>
<reference evidence="2 3" key="1">
    <citation type="submission" date="2015-01" db="EMBL/GenBank/DDBJ databases">
        <title>Evolution of Trichinella species and genotypes.</title>
        <authorList>
            <person name="Korhonen P.K."/>
            <person name="Edoardo P."/>
            <person name="Giuseppe L.R."/>
            <person name="Gasser R.B."/>
        </authorList>
    </citation>
    <scope>NUCLEOTIDE SEQUENCE [LARGE SCALE GENOMIC DNA]</scope>
    <source>
        <strain evidence="2">ISS417</strain>
    </source>
</reference>
<protein>
    <submittedName>
        <fullName evidence="2">Uncharacterized protein</fullName>
    </submittedName>
</protein>
<keyword evidence="3" id="KW-1185">Reference proteome</keyword>
<dbReference type="AlphaFoldDB" id="A0A0V0TL16"/>